<dbReference type="Proteomes" id="UP000436088">
    <property type="component" value="Unassembled WGS sequence"/>
</dbReference>
<protein>
    <submittedName>
        <fullName evidence="2">Uncharacterized protein</fullName>
    </submittedName>
</protein>
<reference evidence="2" key="1">
    <citation type="submission" date="2019-09" db="EMBL/GenBank/DDBJ databases">
        <title>Draft genome information of white flower Hibiscus syriacus.</title>
        <authorList>
            <person name="Kim Y.-M."/>
        </authorList>
    </citation>
    <scope>NUCLEOTIDE SEQUENCE [LARGE SCALE GENOMIC DNA]</scope>
    <source>
        <strain evidence="2">YM2019G1</strain>
    </source>
</reference>
<feature type="compositionally biased region" description="Acidic residues" evidence="1">
    <location>
        <begin position="130"/>
        <end position="139"/>
    </location>
</feature>
<proteinExistence type="predicted"/>
<keyword evidence="3" id="KW-1185">Reference proteome</keyword>
<gene>
    <name evidence="2" type="ORF">F3Y22_tig00000340pilonHSYRG00392</name>
</gene>
<dbReference type="EMBL" id="VEPZ02000032">
    <property type="protein sequence ID" value="KAE8735437.1"/>
    <property type="molecule type" value="Genomic_DNA"/>
</dbReference>
<name>A0A6A3D472_HIBSY</name>
<evidence type="ECO:0000313" key="3">
    <source>
        <dbReference type="Proteomes" id="UP000436088"/>
    </source>
</evidence>
<evidence type="ECO:0000313" key="2">
    <source>
        <dbReference type="EMBL" id="KAE8735437.1"/>
    </source>
</evidence>
<accession>A0A6A3D472</accession>
<feature type="region of interest" description="Disordered" evidence="1">
    <location>
        <begin position="124"/>
        <end position="143"/>
    </location>
</feature>
<sequence>MGTTSYARFLKSMSKKKSSASSSSSAFAAKDYYHASQASFEFHTSYHTSNMIQPTWVGHSWDTIQHTSKVHEDSGQGEWDHFVYSQQSRQVESVTAMMASNTINSSPYFEGASKSVLSTPQFFQQPTQDAADEDDDDNDQGGRPRRLIVEVTQIRCFLQHENNLAFAFNSLEFSVVISFNYYAPLLVVFSMKTMKPGVSSLNPYAASYIPLAKRVANDNVVDARFYPSLGRDRPHSSPMDNIYMHKKIAV</sequence>
<comment type="caution">
    <text evidence="2">The sequence shown here is derived from an EMBL/GenBank/DDBJ whole genome shotgun (WGS) entry which is preliminary data.</text>
</comment>
<organism evidence="2 3">
    <name type="scientific">Hibiscus syriacus</name>
    <name type="common">Rose of Sharon</name>
    <dbReference type="NCBI Taxonomy" id="106335"/>
    <lineage>
        <taxon>Eukaryota</taxon>
        <taxon>Viridiplantae</taxon>
        <taxon>Streptophyta</taxon>
        <taxon>Embryophyta</taxon>
        <taxon>Tracheophyta</taxon>
        <taxon>Spermatophyta</taxon>
        <taxon>Magnoliopsida</taxon>
        <taxon>eudicotyledons</taxon>
        <taxon>Gunneridae</taxon>
        <taxon>Pentapetalae</taxon>
        <taxon>rosids</taxon>
        <taxon>malvids</taxon>
        <taxon>Malvales</taxon>
        <taxon>Malvaceae</taxon>
        <taxon>Malvoideae</taxon>
        <taxon>Hibiscus</taxon>
    </lineage>
</organism>
<dbReference type="AlphaFoldDB" id="A0A6A3D472"/>
<evidence type="ECO:0000256" key="1">
    <source>
        <dbReference type="SAM" id="MobiDB-lite"/>
    </source>
</evidence>